<dbReference type="NCBIfam" id="TIGR03718">
    <property type="entry name" value="R_switched_Alx"/>
    <property type="match status" value="1"/>
</dbReference>
<evidence type="ECO:0000256" key="6">
    <source>
        <dbReference type="SAM" id="MobiDB-lite"/>
    </source>
</evidence>
<reference evidence="8 9" key="1">
    <citation type="journal article" date="2024" name="Nat. Commun.">
        <title>Phylogenomics reveals the evolutionary origins of lichenization in chlorophyte algae.</title>
        <authorList>
            <person name="Puginier C."/>
            <person name="Libourel C."/>
            <person name="Otte J."/>
            <person name="Skaloud P."/>
            <person name="Haon M."/>
            <person name="Grisel S."/>
            <person name="Petersen M."/>
            <person name="Berrin J.G."/>
            <person name="Delaux P.M."/>
            <person name="Dal Grande F."/>
            <person name="Keller J."/>
        </authorList>
    </citation>
    <scope>NUCLEOTIDE SEQUENCE [LARGE SCALE GENOMIC DNA]</scope>
    <source>
        <strain evidence="8 9">SAG 245.80</strain>
    </source>
</reference>
<dbReference type="Pfam" id="PF03741">
    <property type="entry name" value="TerC"/>
    <property type="match status" value="1"/>
</dbReference>
<evidence type="ECO:0000256" key="1">
    <source>
        <dbReference type="ARBA" id="ARBA00004141"/>
    </source>
</evidence>
<evidence type="ECO:0000256" key="2">
    <source>
        <dbReference type="ARBA" id="ARBA00022692"/>
    </source>
</evidence>
<dbReference type="AlphaFoldDB" id="A0AAW1RXY9"/>
<organism evidence="8 9">
    <name type="scientific">Elliptochloris bilobata</name>
    <dbReference type="NCBI Taxonomy" id="381761"/>
    <lineage>
        <taxon>Eukaryota</taxon>
        <taxon>Viridiplantae</taxon>
        <taxon>Chlorophyta</taxon>
        <taxon>core chlorophytes</taxon>
        <taxon>Trebouxiophyceae</taxon>
        <taxon>Trebouxiophyceae incertae sedis</taxon>
        <taxon>Elliptochloris clade</taxon>
        <taxon>Elliptochloris</taxon>
    </lineage>
</organism>
<dbReference type="EMBL" id="JALJOU010000020">
    <property type="protein sequence ID" value="KAK9838172.1"/>
    <property type="molecule type" value="Genomic_DNA"/>
</dbReference>
<dbReference type="PANTHER" id="PTHR30238:SF0">
    <property type="entry name" value="THYLAKOID MEMBRANE PROTEIN TERC, CHLOROPLASTIC"/>
    <property type="match status" value="1"/>
</dbReference>
<dbReference type="Proteomes" id="UP001445335">
    <property type="component" value="Unassembled WGS sequence"/>
</dbReference>
<evidence type="ECO:0000256" key="5">
    <source>
        <dbReference type="SAM" id="Coils"/>
    </source>
</evidence>
<name>A0AAW1RXY9_9CHLO</name>
<dbReference type="InterPro" id="IPR022369">
    <property type="entry name" value="Integral_membrane_TerC_rswitch"/>
</dbReference>
<evidence type="ECO:0000313" key="9">
    <source>
        <dbReference type="Proteomes" id="UP001445335"/>
    </source>
</evidence>
<dbReference type="GO" id="GO:0016020">
    <property type="term" value="C:membrane"/>
    <property type="evidence" value="ECO:0007669"/>
    <property type="project" value="UniProtKB-SubCell"/>
</dbReference>
<evidence type="ECO:0000256" key="7">
    <source>
        <dbReference type="SAM" id="Phobius"/>
    </source>
</evidence>
<dbReference type="InterPro" id="IPR005496">
    <property type="entry name" value="Integral_membrane_TerC"/>
</dbReference>
<gene>
    <name evidence="8" type="ORF">WJX81_006466</name>
</gene>
<comment type="subcellular location">
    <subcellularLocation>
        <location evidence="1">Membrane</location>
        <topology evidence="1">Multi-pass membrane protein</topology>
    </subcellularLocation>
</comment>
<protein>
    <submittedName>
        <fullName evidence="8">Uncharacterized protein</fullName>
    </submittedName>
</protein>
<sequence>MFTQCPACRGCFLRRPCDVAAWSPRCSAVGAAWRRQGAQQKARQRKGQKVRASRLGATAASASQSSFDEADLEVLPRSPAATGSAEELQAEEAVEAIEEIENEVDRGEGVAAFVLAAAAFNLGIWAFMGPAKAEEFFAGYLLEQSLSVDNLFVFIIIFTYFQTPRRDQDKVLAYGIATAAVLRLVMIGAGATLIERFQPTLLAFAAVLLFSAYKIVARGDDDQEEDLSSNSIVRLCRRFIPVSDQYDGNRFFTLENGVRKATPLLLVLAVVEISDVVFAVDSIPAVFGVTRDPFIIWTSNMFAIASLRALYGLVSTVLSELRFLEKAIAIVLAWIGAKMIIEVAGFPISTELSLGVVASTLSAGVAASLLLPEAQAQAGEEEVDGEK</sequence>
<feature type="transmembrane region" description="Helical" evidence="7">
    <location>
        <begin position="140"/>
        <end position="161"/>
    </location>
</feature>
<keyword evidence="4 7" id="KW-0472">Membrane</keyword>
<evidence type="ECO:0000256" key="3">
    <source>
        <dbReference type="ARBA" id="ARBA00022989"/>
    </source>
</evidence>
<feature type="transmembrane region" description="Helical" evidence="7">
    <location>
        <begin position="173"/>
        <end position="194"/>
    </location>
</feature>
<keyword evidence="3 7" id="KW-1133">Transmembrane helix</keyword>
<feature type="compositionally biased region" description="Basic residues" evidence="6">
    <location>
        <begin position="42"/>
        <end position="52"/>
    </location>
</feature>
<keyword evidence="2 7" id="KW-0812">Transmembrane</keyword>
<feature type="transmembrane region" description="Helical" evidence="7">
    <location>
        <begin position="110"/>
        <end position="128"/>
    </location>
</feature>
<accession>A0AAW1RXY9</accession>
<keyword evidence="9" id="KW-1185">Reference proteome</keyword>
<evidence type="ECO:0000256" key="4">
    <source>
        <dbReference type="ARBA" id="ARBA00023136"/>
    </source>
</evidence>
<evidence type="ECO:0000313" key="8">
    <source>
        <dbReference type="EMBL" id="KAK9838172.1"/>
    </source>
</evidence>
<proteinExistence type="predicted"/>
<comment type="caution">
    <text evidence="8">The sequence shown here is derived from an EMBL/GenBank/DDBJ whole genome shotgun (WGS) entry which is preliminary data.</text>
</comment>
<feature type="region of interest" description="Disordered" evidence="6">
    <location>
        <begin position="37"/>
        <end position="64"/>
    </location>
</feature>
<keyword evidence="5" id="KW-0175">Coiled coil</keyword>
<feature type="coiled-coil region" evidence="5">
    <location>
        <begin position="83"/>
        <end position="110"/>
    </location>
</feature>
<dbReference type="PANTHER" id="PTHR30238">
    <property type="entry name" value="MEMBRANE BOUND PREDICTED REDOX MODULATOR"/>
    <property type="match status" value="1"/>
</dbReference>